<dbReference type="Proteomes" id="UP001497382">
    <property type="component" value="Unassembled WGS sequence"/>
</dbReference>
<accession>A0AAV1ZU63</accession>
<dbReference type="EMBL" id="CAXIEN010000073">
    <property type="protein sequence ID" value="CAL1274072.1"/>
    <property type="molecule type" value="Genomic_DNA"/>
</dbReference>
<protein>
    <recommendedName>
        <fullName evidence="3">NADH-plastoquinone oxidoreductase subunit 5</fullName>
    </recommendedName>
</protein>
<evidence type="ECO:0000313" key="1">
    <source>
        <dbReference type="EMBL" id="CAL1274072.1"/>
    </source>
</evidence>
<keyword evidence="2" id="KW-1185">Reference proteome</keyword>
<dbReference type="AlphaFoldDB" id="A0AAV1ZU63"/>
<feature type="non-terminal residue" evidence="1">
    <location>
        <position position="1"/>
    </location>
</feature>
<organism evidence="1 2">
    <name type="scientific">Larinioides sclopetarius</name>
    <dbReference type="NCBI Taxonomy" id="280406"/>
    <lineage>
        <taxon>Eukaryota</taxon>
        <taxon>Metazoa</taxon>
        <taxon>Ecdysozoa</taxon>
        <taxon>Arthropoda</taxon>
        <taxon>Chelicerata</taxon>
        <taxon>Arachnida</taxon>
        <taxon>Araneae</taxon>
        <taxon>Araneomorphae</taxon>
        <taxon>Entelegynae</taxon>
        <taxon>Araneoidea</taxon>
        <taxon>Araneidae</taxon>
        <taxon>Larinioides</taxon>
    </lineage>
</organism>
<evidence type="ECO:0000313" key="2">
    <source>
        <dbReference type="Proteomes" id="UP001497382"/>
    </source>
</evidence>
<comment type="caution">
    <text evidence="1">The sequence shown here is derived from an EMBL/GenBank/DDBJ whole genome shotgun (WGS) entry which is preliminary data.</text>
</comment>
<reference evidence="1 2" key="1">
    <citation type="submission" date="2024-04" db="EMBL/GenBank/DDBJ databases">
        <authorList>
            <person name="Rising A."/>
            <person name="Reimegard J."/>
            <person name="Sonavane S."/>
            <person name="Akerstrom W."/>
            <person name="Nylinder S."/>
            <person name="Hedman E."/>
            <person name="Kallberg Y."/>
        </authorList>
    </citation>
    <scope>NUCLEOTIDE SEQUENCE [LARGE SCALE GENOMIC DNA]</scope>
</reference>
<evidence type="ECO:0008006" key="3">
    <source>
        <dbReference type="Google" id="ProtNLM"/>
    </source>
</evidence>
<gene>
    <name evidence="1" type="ORF">LARSCL_LOCUS7263</name>
</gene>
<proteinExistence type="predicted"/>
<sequence>LFTDIFLKKALKLISLVSVLSSVAEYLVKGRISNIWQNGGIQNSYGIFATSLFLGIM</sequence>
<name>A0AAV1ZU63_9ARAC</name>